<gene>
    <name evidence="1" type="ORF">ACFFGH_03840</name>
</gene>
<proteinExistence type="predicted"/>
<evidence type="ECO:0000313" key="2">
    <source>
        <dbReference type="Proteomes" id="UP001589896"/>
    </source>
</evidence>
<name>A0ABV6RJ20_9GAMM</name>
<accession>A0ABV6RJ20</accession>
<reference evidence="1 2" key="1">
    <citation type="submission" date="2024-09" db="EMBL/GenBank/DDBJ databases">
        <authorList>
            <person name="Sun Q."/>
            <person name="Mori K."/>
        </authorList>
    </citation>
    <scope>NUCLEOTIDE SEQUENCE [LARGE SCALE GENOMIC DNA]</scope>
    <source>
        <strain evidence="1 2">KCTC 23076</strain>
    </source>
</reference>
<evidence type="ECO:0000313" key="1">
    <source>
        <dbReference type="EMBL" id="MFC0676984.1"/>
    </source>
</evidence>
<keyword evidence="2" id="KW-1185">Reference proteome</keyword>
<sequence>MSPHVLQSAGNVHNLRRARRRRIEGTVLVTDAMTDAIVGRIGNLSETGMLLIATAPLVDDALYQFRYSLSMHGGALLSVEAGMHALWQDRSTGSGQAWVGLRAISIPDLQLQQLRNWLDAPGGRYD</sequence>
<dbReference type="Proteomes" id="UP001589896">
    <property type="component" value="Unassembled WGS sequence"/>
</dbReference>
<organism evidence="1 2">
    <name type="scientific">Lysobacter korlensis</name>
    <dbReference type="NCBI Taxonomy" id="553636"/>
    <lineage>
        <taxon>Bacteria</taxon>
        <taxon>Pseudomonadati</taxon>
        <taxon>Pseudomonadota</taxon>
        <taxon>Gammaproteobacteria</taxon>
        <taxon>Lysobacterales</taxon>
        <taxon>Lysobacteraceae</taxon>
        <taxon>Lysobacter</taxon>
    </lineage>
</organism>
<dbReference type="RefSeq" id="WP_386664958.1">
    <property type="nucleotide sequence ID" value="NZ_JBHLTG010000001.1"/>
</dbReference>
<comment type="caution">
    <text evidence="1">The sequence shown here is derived from an EMBL/GenBank/DDBJ whole genome shotgun (WGS) entry which is preliminary data.</text>
</comment>
<protein>
    <submittedName>
        <fullName evidence="1">PilZ domain-containing protein</fullName>
    </submittedName>
</protein>
<dbReference type="EMBL" id="JBHLTG010000001">
    <property type="protein sequence ID" value="MFC0676984.1"/>
    <property type="molecule type" value="Genomic_DNA"/>
</dbReference>